<dbReference type="EMBL" id="MLJW01001082">
    <property type="protein sequence ID" value="OIQ80281.1"/>
    <property type="molecule type" value="Genomic_DNA"/>
</dbReference>
<accession>A0A1J5Q9H2</accession>
<sequence length="73" mass="7697">MATAPLRPAGTLRSPMPSATGTQATSNSRNVDPEPQNTLVPSSEKRASRLPSKVVNDARKSRTSPKSECCCIG</sequence>
<evidence type="ECO:0000313" key="2">
    <source>
        <dbReference type="EMBL" id="OIQ80281.1"/>
    </source>
</evidence>
<evidence type="ECO:0000256" key="1">
    <source>
        <dbReference type="SAM" id="MobiDB-lite"/>
    </source>
</evidence>
<reference evidence="2" key="1">
    <citation type="submission" date="2016-10" db="EMBL/GenBank/DDBJ databases">
        <title>Sequence of Gallionella enrichment culture.</title>
        <authorList>
            <person name="Poehlein A."/>
            <person name="Muehling M."/>
            <person name="Daniel R."/>
        </authorList>
    </citation>
    <scope>NUCLEOTIDE SEQUENCE</scope>
</reference>
<comment type="caution">
    <text evidence="2">The sequence shown here is derived from an EMBL/GenBank/DDBJ whole genome shotgun (WGS) entry which is preliminary data.</text>
</comment>
<organism evidence="2">
    <name type="scientific">mine drainage metagenome</name>
    <dbReference type="NCBI Taxonomy" id="410659"/>
    <lineage>
        <taxon>unclassified sequences</taxon>
        <taxon>metagenomes</taxon>
        <taxon>ecological metagenomes</taxon>
    </lineage>
</organism>
<protein>
    <submittedName>
        <fullName evidence="2">Uncharacterized protein</fullName>
    </submittedName>
</protein>
<feature type="compositionally biased region" description="Polar residues" evidence="1">
    <location>
        <begin position="17"/>
        <end position="41"/>
    </location>
</feature>
<name>A0A1J5Q9H2_9ZZZZ</name>
<dbReference type="AlphaFoldDB" id="A0A1J5Q9H2"/>
<feature type="region of interest" description="Disordered" evidence="1">
    <location>
        <begin position="1"/>
        <end position="73"/>
    </location>
</feature>
<proteinExistence type="predicted"/>
<gene>
    <name evidence="2" type="ORF">GALL_379580</name>
</gene>